<accession>A0A183FJH0</accession>
<protein>
    <submittedName>
        <fullName evidence="4">ORF1</fullName>
    </submittedName>
</protein>
<name>A0A183FJH0_HELPZ</name>
<gene>
    <name evidence="2" type="ORF">HPBE_LOCUS7162</name>
</gene>
<reference evidence="2 3" key="1">
    <citation type="submission" date="2018-11" db="EMBL/GenBank/DDBJ databases">
        <authorList>
            <consortium name="Pathogen Informatics"/>
        </authorList>
    </citation>
    <scope>NUCLEOTIDE SEQUENCE [LARGE SCALE GENOMIC DNA]</scope>
</reference>
<accession>A0A3P8B3M4</accession>
<evidence type="ECO:0000313" key="4">
    <source>
        <dbReference type="WBParaSite" id="HPBE_0000716101-mRNA-1"/>
    </source>
</evidence>
<organism evidence="3 4">
    <name type="scientific">Heligmosomoides polygyrus</name>
    <name type="common">Parasitic roundworm</name>
    <dbReference type="NCBI Taxonomy" id="6339"/>
    <lineage>
        <taxon>Eukaryota</taxon>
        <taxon>Metazoa</taxon>
        <taxon>Ecdysozoa</taxon>
        <taxon>Nematoda</taxon>
        <taxon>Chromadorea</taxon>
        <taxon>Rhabditida</taxon>
        <taxon>Rhabditina</taxon>
        <taxon>Rhabditomorpha</taxon>
        <taxon>Strongyloidea</taxon>
        <taxon>Heligmosomidae</taxon>
        <taxon>Heligmosomoides</taxon>
    </lineage>
</organism>
<feature type="compositionally biased region" description="Basic and acidic residues" evidence="1">
    <location>
        <begin position="20"/>
        <end position="30"/>
    </location>
</feature>
<dbReference type="WBParaSite" id="HPBE_0000716101-mRNA-1">
    <property type="protein sequence ID" value="HPBE_0000716101-mRNA-1"/>
    <property type="gene ID" value="HPBE_0000716101"/>
</dbReference>
<feature type="region of interest" description="Disordered" evidence="1">
    <location>
        <begin position="1"/>
        <end position="60"/>
    </location>
</feature>
<dbReference type="AlphaFoldDB" id="A0A183FJH0"/>
<evidence type="ECO:0000313" key="2">
    <source>
        <dbReference type="EMBL" id="VDO71168.1"/>
    </source>
</evidence>
<reference evidence="4" key="2">
    <citation type="submission" date="2019-09" db="UniProtKB">
        <authorList>
            <consortium name="WormBaseParasite"/>
        </authorList>
    </citation>
    <scope>IDENTIFICATION</scope>
</reference>
<dbReference type="EMBL" id="UZAH01025826">
    <property type="protein sequence ID" value="VDO71168.1"/>
    <property type="molecule type" value="Genomic_DNA"/>
</dbReference>
<evidence type="ECO:0000313" key="3">
    <source>
        <dbReference type="Proteomes" id="UP000050761"/>
    </source>
</evidence>
<evidence type="ECO:0000256" key="1">
    <source>
        <dbReference type="SAM" id="MobiDB-lite"/>
    </source>
</evidence>
<dbReference type="Proteomes" id="UP000050761">
    <property type="component" value="Unassembled WGS sequence"/>
</dbReference>
<proteinExistence type="predicted"/>
<sequence length="87" mass="9857">MTGHIPMNNGRVMFPRRRVHVWDKDEEKTRSATAPDTQHDDRSDWKTTSVSPISDADDRHPSEYACYSLATTMTTITMTSKASRGDV</sequence>
<keyword evidence="3" id="KW-1185">Reference proteome</keyword>